<dbReference type="InterPro" id="IPR013324">
    <property type="entry name" value="RNA_pol_sigma_r3/r4-like"/>
</dbReference>
<dbReference type="Gene3D" id="1.10.1740.10">
    <property type="match status" value="1"/>
</dbReference>
<accession>A0ABU2ZUH6</accession>
<dbReference type="RefSeq" id="WP_311369923.1">
    <property type="nucleotide sequence ID" value="NZ_JAVRHX010000006.1"/>
</dbReference>
<keyword evidence="2" id="KW-0805">Transcription regulation</keyword>
<dbReference type="SUPFAM" id="SSF88946">
    <property type="entry name" value="Sigma2 domain of RNA polymerase sigma factors"/>
    <property type="match status" value="1"/>
</dbReference>
<evidence type="ECO:0000313" key="8">
    <source>
        <dbReference type="EMBL" id="MDT0596298.1"/>
    </source>
</evidence>
<dbReference type="InterPro" id="IPR036388">
    <property type="entry name" value="WH-like_DNA-bd_sf"/>
</dbReference>
<evidence type="ECO:0000259" key="7">
    <source>
        <dbReference type="Pfam" id="PF08281"/>
    </source>
</evidence>
<reference evidence="8 9" key="1">
    <citation type="submission" date="2023-09" db="EMBL/GenBank/DDBJ databases">
        <authorList>
            <person name="Rey-Velasco X."/>
        </authorList>
    </citation>
    <scope>NUCLEOTIDE SEQUENCE [LARGE SCALE GENOMIC DNA]</scope>
    <source>
        <strain evidence="8 9">P117</strain>
    </source>
</reference>
<dbReference type="PANTHER" id="PTHR43133">
    <property type="entry name" value="RNA POLYMERASE ECF-TYPE SIGMA FACTO"/>
    <property type="match status" value="1"/>
</dbReference>
<comment type="similarity">
    <text evidence="1">Belongs to the sigma-70 factor family. ECF subfamily.</text>
</comment>
<dbReference type="NCBIfam" id="TIGR02937">
    <property type="entry name" value="sigma70-ECF"/>
    <property type="match status" value="1"/>
</dbReference>
<organism evidence="8 9">
    <name type="scientific">Glaciecola petra</name>
    <dbReference type="NCBI Taxonomy" id="3075602"/>
    <lineage>
        <taxon>Bacteria</taxon>
        <taxon>Pseudomonadati</taxon>
        <taxon>Pseudomonadota</taxon>
        <taxon>Gammaproteobacteria</taxon>
        <taxon>Alteromonadales</taxon>
        <taxon>Alteromonadaceae</taxon>
        <taxon>Glaciecola</taxon>
    </lineage>
</organism>
<keyword evidence="4" id="KW-0238">DNA-binding</keyword>
<dbReference type="Proteomes" id="UP001253545">
    <property type="component" value="Unassembled WGS sequence"/>
</dbReference>
<evidence type="ECO:0000256" key="3">
    <source>
        <dbReference type="ARBA" id="ARBA00023082"/>
    </source>
</evidence>
<gene>
    <name evidence="8" type="ORF">RM552_15700</name>
</gene>
<dbReference type="EMBL" id="JAVRHX010000006">
    <property type="protein sequence ID" value="MDT0596298.1"/>
    <property type="molecule type" value="Genomic_DNA"/>
</dbReference>
<dbReference type="InterPro" id="IPR007627">
    <property type="entry name" value="RNA_pol_sigma70_r2"/>
</dbReference>
<dbReference type="SUPFAM" id="SSF88659">
    <property type="entry name" value="Sigma3 and sigma4 domains of RNA polymerase sigma factors"/>
    <property type="match status" value="1"/>
</dbReference>
<keyword evidence="5" id="KW-0804">Transcription</keyword>
<dbReference type="InterPro" id="IPR014284">
    <property type="entry name" value="RNA_pol_sigma-70_dom"/>
</dbReference>
<keyword evidence="3" id="KW-0731">Sigma factor</keyword>
<dbReference type="Pfam" id="PF08281">
    <property type="entry name" value="Sigma70_r4_2"/>
    <property type="match status" value="1"/>
</dbReference>
<evidence type="ECO:0000256" key="5">
    <source>
        <dbReference type="ARBA" id="ARBA00023163"/>
    </source>
</evidence>
<sequence length="182" mass="21048">MFSQSDEKLVEKALKGNKKAWFTLLSRHETAIYNYAVRMTGSSDDAKDLLQEIFLSVFNSLHNFQSSGSFKGWIFKIAHYRCMDFFRRRQPNISLDEAPDIPESHYQYSPESYMQARESKQDIHRAMQSLPINQRLVVELKFFGHFTFDEIAEQLGISPNTVKTRLYAALGKLKSGMEVGHV</sequence>
<protein>
    <submittedName>
        <fullName evidence="8">RNA polymerase sigma factor</fullName>
    </submittedName>
</protein>
<feature type="domain" description="RNA polymerase sigma factor 70 region 4 type 2" evidence="7">
    <location>
        <begin position="121"/>
        <end position="173"/>
    </location>
</feature>
<keyword evidence="9" id="KW-1185">Reference proteome</keyword>
<dbReference type="InterPro" id="IPR013325">
    <property type="entry name" value="RNA_pol_sigma_r2"/>
</dbReference>
<evidence type="ECO:0000313" key="9">
    <source>
        <dbReference type="Proteomes" id="UP001253545"/>
    </source>
</evidence>
<name>A0ABU2ZUH6_9ALTE</name>
<dbReference type="CDD" id="cd06171">
    <property type="entry name" value="Sigma70_r4"/>
    <property type="match status" value="1"/>
</dbReference>
<dbReference type="Pfam" id="PF04542">
    <property type="entry name" value="Sigma70_r2"/>
    <property type="match status" value="1"/>
</dbReference>
<dbReference type="InterPro" id="IPR013249">
    <property type="entry name" value="RNA_pol_sigma70_r4_t2"/>
</dbReference>
<dbReference type="Gene3D" id="1.10.10.10">
    <property type="entry name" value="Winged helix-like DNA-binding domain superfamily/Winged helix DNA-binding domain"/>
    <property type="match status" value="1"/>
</dbReference>
<proteinExistence type="inferred from homology"/>
<feature type="domain" description="RNA polymerase sigma-70 region 2" evidence="6">
    <location>
        <begin position="24"/>
        <end position="90"/>
    </location>
</feature>
<evidence type="ECO:0000256" key="1">
    <source>
        <dbReference type="ARBA" id="ARBA00010641"/>
    </source>
</evidence>
<evidence type="ECO:0000256" key="2">
    <source>
        <dbReference type="ARBA" id="ARBA00023015"/>
    </source>
</evidence>
<comment type="caution">
    <text evidence="8">The sequence shown here is derived from an EMBL/GenBank/DDBJ whole genome shotgun (WGS) entry which is preliminary data.</text>
</comment>
<dbReference type="InterPro" id="IPR039425">
    <property type="entry name" value="RNA_pol_sigma-70-like"/>
</dbReference>
<evidence type="ECO:0000256" key="4">
    <source>
        <dbReference type="ARBA" id="ARBA00023125"/>
    </source>
</evidence>
<dbReference type="PANTHER" id="PTHR43133:SF8">
    <property type="entry name" value="RNA POLYMERASE SIGMA FACTOR HI_1459-RELATED"/>
    <property type="match status" value="1"/>
</dbReference>
<evidence type="ECO:0000259" key="6">
    <source>
        <dbReference type="Pfam" id="PF04542"/>
    </source>
</evidence>